<dbReference type="Proteomes" id="UP000518887">
    <property type="component" value="Unassembled WGS sequence"/>
</dbReference>
<protein>
    <recommendedName>
        <fullName evidence="10">Probable lipid II flippase MurJ</fullName>
    </recommendedName>
</protein>
<keyword evidence="2 10" id="KW-1003">Cell membrane</keyword>
<feature type="transmembrane region" description="Helical" evidence="10">
    <location>
        <begin position="509"/>
        <end position="529"/>
    </location>
</feature>
<evidence type="ECO:0000313" key="12">
    <source>
        <dbReference type="EMBL" id="MBB5224763.1"/>
    </source>
</evidence>
<dbReference type="PIRSF" id="PIRSF002869">
    <property type="entry name" value="MviN"/>
    <property type="match status" value="1"/>
</dbReference>
<keyword evidence="5 10" id="KW-0573">Peptidoglycan synthesis</keyword>
<dbReference type="EMBL" id="JACHFQ010000001">
    <property type="protein sequence ID" value="MBB5224763.1"/>
    <property type="molecule type" value="Genomic_DNA"/>
</dbReference>
<dbReference type="HAMAP" id="MF_02078">
    <property type="entry name" value="MurJ_MviN"/>
    <property type="match status" value="1"/>
</dbReference>
<dbReference type="UniPathway" id="UPA00219"/>
<dbReference type="Pfam" id="PF03023">
    <property type="entry name" value="MurJ"/>
    <property type="match status" value="1"/>
</dbReference>
<dbReference type="GO" id="GO:0034204">
    <property type="term" value="P:lipid translocation"/>
    <property type="evidence" value="ECO:0007669"/>
    <property type="project" value="TreeGrafter"/>
</dbReference>
<comment type="caution">
    <text evidence="10">Lacks conserved residue(s) required for the propagation of feature annotation.</text>
</comment>
<dbReference type="GO" id="GO:0009252">
    <property type="term" value="P:peptidoglycan biosynthetic process"/>
    <property type="evidence" value="ECO:0007669"/>
    <property type="project" value="UniProtKB-UniRule"/>
</dbReference>
<feature type="transmembrane region" description="Helical" evidence="10">
    <location>
        <begin position="203"/>
        <end position="222"/>
    </location>
</feature>
<keyword evidence="4 10" id="KW-0133">Cell shape</keyword>
<dbReference type="NCBIfam" id="TIGR01695">
    <property type="entry name" value="murJ_mviN"/>
    <property type="match status" value="1"/>
</dbReference>
<dbReference type="PRINTS" id="PR01806">
    <property type="entry name" value="VIRFACTRMVIN"/>
</dbReference>
<comment type="caution">
    <text evidence="12">The sequence shown here is derived from an EMBL/GenBank/DDBJ whole genome shotgun (WGS) entry which is preliminary data.</text>
</comment>
<feature type="transmembrane region" description="Helical" evidence="10">
    <location>
        <begin position="432"/>
        <end position="454"/>
    </location>
</feature>
<dbReference type="AlphaFoldDB" id="A0A7W8LKU3"/>
<gene>
    <name evidence="10" type="primary">murJ</name>
    <name evidence="12" type="ORF">HNP76_000103</name>
</gene>
<feature type="transmembrane region" description="Helical" evidence="10">
    <location>
        <begin position="470"/>
        <end position="489"/>
    </location>
</feature>
<evidence type="ECO:0000256" key="10">
    <source>
        <dbReference type="HAMAP-Rule" id="MF_02078"/>
    </source>
</evidence>
<comment type="subcellular location">
    <subcellularLocation>
        <location evidence="1 10">Cell membrane</location>
        <topology evidence="1 10">Multi-pass membrane protein</topology>
    </subcellularLocation>
</comment>
<keyword evidence="10 11" id="KW-0813">Transport</keyword>
<feature type="transmembrane region" description="Helical" evidence="10">
    <location>
        <begin position="335"/>
        <end position="359"/>
    </location>
</feature>
<dbReference type="PANTHER" id="PTHR47019">
    <property type="entry name" value="LIPID II FLIPPASE MURJ"/>
    <property type="match status" value="1"/>
</dbReference>
<organism evidence="12 13">
    <name type="scientific">Treponema ruminis</name>
    <dbReference type="NCBI Taxonomy" id="744515"/>
    <lineage>
        <taxon>Bacteria</taxon>
        <taxon>Pseudomonadati</taxon>
        <taxon>Spirochaetota</taxon>
        <taxon>Spirochaetia</taxon>
        <taxon>Spirochaetales</taxon>
        <taxon>Treponemataceae</taxon>
        <taxon>Treponema</taxon>
    </lineage>
</organism>
<dbReference type="GO" id="GO:0005886">
    <property type="term" value="C:plasma membrane"/>
    <property type="evidence" value="ECO:0007669"/>
    <property type="project" value="UniProtKB-SubCell"/>
</dbReference>
<proteinExistence type="inferred from homology"/>
<feature type="transmembrane region" description="Helical" evidence="10">
    <location>
        <begin position="141"/>
        <end position="159"/>
    </location>
</feature>
<evidence type="ECO:0000256" key="4">
    <source>
        <dbReference type="ARBA" id="ARBA00022960"/>
    </source>
</evidence>
<comment type="similarity">
    <text evidence="9 10 11">Belongs to the MurJ/MviN family.</text>
</comment>
<comment type="pathway">
    <text evidence="10">Cell wall biogenesis; peptidoglycan biosynthesis.</text>
</comment>
<evidence type="ECO:0000313" key="13">
    <source>
        <dbReference type="Proteomes" id="UP000518887"/>
    </source>
</evidence>
<evidence type="ECO:0000256" key="3">
    <source>
        <dbReference type="ARBA" id="ARBA00022692"/>
    </source>
</evidence>
<feature type="transmembrane region" description="Helical" evidence="10">
    <location>
        <begin position="171"/>
        <end position="191"/>
    </location>
</feature>
<sequence>MSSKKSRSLLSAGLSLSFFTLCSRILGLVREMTKAAFLGTSKYADAFGIAFMIPNLLRRLFAENAISVAFIPTFKGYLEDSDSSEGKQTIHDFLSATITLISFLTTCVVLAGILLTPLIVRIFLDNDDKSLLAETTILTRIMFPYLVVISIAAFFQGVLNGVKIFSPSGFTPVLFNSVVIAATYILTPILTGNIEDSEVKAQMAARAMSIGVISGGCVQALFQLPFVLKTGWTFHFTTLKKAFTNPGTRRVMKLIVPTIIGMAAYQLNDVVSTALAGKAGTGIVSSLQYSLRLQELILGIFAVSIGTVILPDLSGLAKKEMWADFNAMLIQASKIMALISIPVTFFSLVCGEEIISLVYKSKKFSDESVRLTLVAFRMHIAGLFFIALNRIISPAFYAQGNTKSPTVAGIFGFAVNIALAVAVVTFRNDGTGAGIALALSIASFANTVALFIFLKKNQNLDVKAVTKGTIFYSLKLIVFSLIAAVPTFFVRNALNPVFAGRGRLIDFGVPVFACAMVFAIAGVAMLVITKDEIVRVIIRKFKHR</sequence>
<keyword evidence="10 11" id="KW-0961">Cell wall biogenesis/degradation</keyword>
<keyword evidence="7 10" id="KW-0472">Membrane</keyword>
<feature type="transmembrane region" description="Helical" evidence="10">
    <location>
        <begin position="93"/>
        <end position="120"/>
    </location>
</feature>
<dbReference type="GO" id="GO:0071555">
    <property type="term" value="P:cell wall organization"/>
    <property type="evidence" value="ECO:0007669"/>
    <property type="project" value="UniProtKB-UniRule"/>
</dbReference>
<comment type="function">
    <text evidence="8 10 11">Involved in peptidoglycan biosynthesis. Transports lipid-linked peptidoglycan precursors from the inner to the outer leaflet of the cytoplasmic membrane.</text>
</comment>
<keyword evidence="13" id="KW-1185">Reference proteome</keyword>
<evidence type="ECO:0000256" key="7">
    <source>
        <dbReference type="ARBA" id="ARBA00023136"/>
    </source>
</evidence>
<feature type="transmembrane region" description="Helical" evidence="10">
    <location>
        <begin position="404"/>
        <end position="426"/>
    </location>
</feature>
<keyword evidence="6 10" id="KW-1133">Transmembrane helix</keyword>
<evidence type="ECO:0000256" key="6">
    <source>
        <dbReference type="ARBA" id="ARBA00022989"/>
    </source>
</evidence>
<dbReference type="RefSeq" id="WP_184656379.1">
    <property type="nucleotide sequence ID" value="NZ_JACHFQ010000001.1"/>
</dbReference>
<dbReference type="PANTHER" id="PTHR47019:SF1">
    <property type="entry name" value="LIPID II FLIPPASE MURJ"/>
    <property type="match status" value="1"/>
</dbReference>
<evidence type="ECO:0000256" key="9">
    <source>
        <dbReference type="ARBA" id="ARBA00061532"/>
    </source>
</evidence>
<feature type="transmembrane region" description="Helical" evidence="10">
    <location>
        <begin position="296"/>
        <end position="314"/>
    </location>
</feature>
<feature type="transmembrane region" description="Helical" evidence="10">
    <location>
        <begin position="371"/>
        <end position="392"/>
    </location>
</feature>
<accession>A0A7W8LKU3</accession>
<evidence type="ECO:0000256" key="2">
    <source>
        <dbReference type="ARBA" id="ARBA00022475"/>
    </source>
</evidence>
<evidence type="ECO:0000256" key="1">
    <source>
        <dbReference type="ARBA" id="ARBA00004651"/>
    </source>
</evidence>
<keyword evidence="3 10" id="KW-0812">Transmembrane</keyword>
<dbReference type="InterPro" id="IPR004268">
    <property type="entry name" value="MurJ"/>
</dbReference>
<dbReference type="GO" id="GO:0008360">
    <property type="term" value="P:regulation of cell shape"/>
    <property type="evidence" value="ECO:0007669"/>
    <property type="project" value="UniProtKB-UniRule"/>
</dbReference>
<name>A0A7W8LKU3_9SPIR</name>
<reference evidence="12 13" key="1">
    <citation type="submission" date="2020-08" db="EMBL/GenBank/DDBJ databases">
        <title>Genomic Encyclopedia of Type Strains, Phase IV (KMG-IV): sequencing the most valuable type-strain genomes for metagenomic binning, comparative biology and taxonomic classification.</title>
        <authorList>
            <person name="Goeker M."/>
        </authorList>
    </citation>
    <scope>NUCLEOTIDE SEQUENCE [LARGE SCALE GENOMIC DNA]</scope>
    <source>
        <strain evidence="12 13">DSM 103462</strain>
    </source>
</reference>
<evidence type="ECO:0000256" key="11">
    <source>
        <dbReference type="PIRNR" id="PIRNR002869"/>
    </source>
</evidence>
<evidence type="ECO:0000256" key="8">
    <source>
        <dbReference type="ARBA" id="ARBA00060041"/>
    </source>
</evidence>
<dbReference type="InterPro" id="IPR051050">
    <property type="entry name" value="Lipid_II_flippase_MurJ/MviN"/>
</dbReference>
<evidence type="ECO:0000256" key="5">
    <source>
        <dbReference type="ARBA" id="ARBA00022984"/>
    </source>
</evidence>
<dbReference type="GO" id="GO:0015648">
    <property type="term" value="F:lipid-linked peptidoglycan transporter activity"/>
    <property type="evidence" value="ECO:0007669"/>
    <property type="project" value="UniProtKB-UniRule"/>
</dbReference>
<dbReference type="CDD" id="cd13123">
    <property type="entry name" value="MATE_MurJ_like"/>
    <property type="match status" value="1"/>
</dbReference>